<evidence type="ECO:0000313" key="1">
    <source>
        <dbReference type="EMBL" id="OQR84277.1"/>
    </source>
</evidence>
<sequence>MEAATVEELKEASKANIQQLHASALALQQQLVSDTAEAVTHRRRLECKDNINQIASSYRAALKMSIENPETTYGPPLVALASPPPRIVRQMGLLSMPVHPMPCSLKSATAAASPAPHKAPTTIYPQLKPITRTAQLNAVPKKVRFDVREPPTAQVKAALEVHLKERLDREKKMAVRMNGRKSRPKQLVDDNVATPIADDRSVTNSLQETEATAEIKHRVPSHIVPYFPKQTRIAQVTNPLLLHPRYPKTHPKNLYTTEYTAHFCRPQRRALRLN</sequence>
<dbReference type="EMBL" id="JNBR01001915">
    <property type="protein sequence ID" value="OQR84277.1"/>
    <property type="molecule type" value="Genomic_DNA"/>
</dbReference>
<evidence type="ECO:0000313" key="2">
    <source>
        <dbReference type="Proteomes" id="UP000243579"/>
    </source>
</evidence>
<accession>A0A1V9YF59</accession>
<protein>
    <submittedName>
        <fullName evidence="1">Uncharacterized protein</fullName>
    </submittedName>
</protein>
<dbReference type="AlphaFoldDB" id="A0A1V9YF59"/>
<dbReference type="OrthoDB" id="10470943at2759"/>
<proteinExistence type="predicted"/>
<gene>
    <name evidence="1" type="ORF">ACHHYP_13552</name>
</gene>
<organism evidence="1 2">
    <name type="scientific">Achlya hypogyna</name>
    <name type="common">Oomycete</name>
    <name type="synonym">Protoachlya hypogyna</name>
    <dbReference type="NCBI Taxonomy" id="1202772"/>
    <lineage>
        <taxon>Eukaryota</taxon>
        <taxon>Sar</taxon>
        <taxon>Stramenopiles</taxon>
        <taxon>Oomycota</taxon>
        <taxon>Saprolegniomycetes</taxon>
        <taxon>Saprolegniales</taxon>
        <taxon>Achlyaceae</taxon>
        <taxon>Achlya</taxon>
    </lineage>
</organism>
<dbReference type="Proteomes" id="UP000243579">
    <property type="component" value="Unassembled WGS sequence"/>
</dbReference>
<name>A0A1V9YF59_ACHHY</name>
<keyword evidence="2" id="KW-1185">Reference proteome</keyword>
<comment type="caution">
    <text evidence="1">The sequence shown here is derived from an EMBL/GenBank/DDBJ whole genome shotgun (WGS) entry which is preliminary data.</text>
</comment>
<reference evidence="1 2" key="1">
    <citation type="journal article" date="2014" name="Genome Biol. Evol.">
        <title>The secreted proteins of Achlya hypogyna and Thraustotheca clavata identify the ancestral oomycete secretome and reveal gene acquisitions by horizontal gene transfer.</title>
        <authorList>
            <person name="Misner I."/>
            <person name="Blouin N."/>
            <person name="Leonard G."/>
            <person name="Richards T.A."/>
            <person name="Lane C.E."/>
        </authorList>
    </citation>
    <scope>NUCLEOTIDE SEQUENCE [LARGE SCALE GENOMIC DNA]</scope>
    <source>
        <strain evidence="1 2">ATCC 48635</strain>
    </source>
</reference>